<organism evidence="11 12">
    <name type="scientific">Pseudomonas kuykendallii</name>
    <dbReference type="NCBI Taxonomy" id="1007099"/>
    <lineage>
        <taxon>Bacteria</taxon>
        <taxon>Pseudomonadati</taxon>
        <taxon>Pseudomonadota</taxon>
        <taxon>Gammaproteobacteria</taxon>
        <taxon>Pseudomonadales</taxon>
        <taxon>Pseudomonadaceae</taxon>
        <taxon>Pseudomonas</taxon>
    </lineage>
</organism>
<evidence type="ECO:0000256" key="9">
    <source>
        <dbReference type="SAM" id="Phobius"/>
    </source>
</evidence>
<evidence type="ECO:0000259" key="10">
    <source>
        <dbReference type="Pfam" id="PF01618"/>
    </source>
</evidence>
<comment type="similarity">
    <text evidence="8">Belongs to the exbB/tolQ family.</text>
</comment>
<evidence type="ECO:0000256" key="5">
    <source>
        <dbReference type="ARBA" id="ARBA00022927"/>
    </source>
</evidence>
<proteinExistence type="inferred from homology"/>
<evidence type="ECO:0000313" key="11">
    <source>
        <dbReference type="EMBL" id="PZP25846.1"/>
    </source>
</evidence>
<comment type="subcellular location">
    <subcellularLocation>
        <location evidence="1">Cell membrane</location>
        <topology evidence="1">Multi-pass membrane protein</topology>
    </subcellularLocation>
    <subcellularLocation>
        <location evidence="8">Membrane</location>
        <topology evidence="8">Multi-pass membrane protein</topology>
    </subcellularLocation>
</comment>
<dbReference type="InterPro" id="IPR002898">
    <property type="entry name" value="MotA_ExbB_proton_chnl"/>
</dbReference>
<reference evidence="11 12" key="1">
    <citation type="submission" date="2017-08" db="EMBL/GenBank/DDBJ databases">
        <title>Infants hospitalized years apart are colonized by the same room-sourced microbial strains.</title>
        <authorList>
            <person name="Brooks B."/>
            <person name="Olm M.R."/>
            <person name="Firek B.A."/>
            <person name="Baker R."/>
            <person name="Thomas B.C."/>
            <person name="Morowitz M.J."/>
            <person name="Banfield J.F."/>
        </authorList>
    </citation>
    <scope>NUCLEOTIDE SEQUENCE [LARGE SCALE GENOMIC DNA]</scope>
    <source>
        <strain evidence="11">S2_009_000_R2_77</strain>
    </source>
</reference>
<dbReference type="Pfam" id="PF01618">
    <property type="entry name" value="MotA_ExbB"/>
    <property type="match status" value="1"/>
</dbReference>
<dbReference type="EMBL" id="QFOH01000004">
    <property type="protein sequence ID" value="PZP25846.1"/>
    <property type="molecule type" value="Genomic_DNA"/>
</dbReference>
<evidence type="ECO:0000256" key="4">
    <source>
        <dbReference type="ARBA" id="ARBA00022692"/>
    </source>
</evidence>
<feature type="transmembrane region" description="Helical" evidence="9">
    <location>
        <begin position="111"/>
        <end position="135"/>
    </location>
</feature>
<keyword evidence="7 9" id="KW-0472">Membrane</keyword>
<protein>
    <submittedName>
        <fullName evidence="11">MotA/TolQ/ExbB proton channel family protein</fullName>
    </submittedName>
</protein>
<evidence type="ECO:0000256" key="7">
    <source>
        <dbReference type="ARBA" id="ARBA00023136"/>
    </source>
</evidence>
<keyword evidence="5 8" id="KW-0653">Protein transport</keyword>
<gene>
    <name evidence="11" type="ORF">DI599_04320</name>
</gene>
<evidence type="ECO:0000256" key="3">
    <source>
        <dbReference type="ARBA" id="ARBA00022475"/>
    </source>
</evidence>
<name>A0A2W5F0E2_9PSED</name>
<feature type="domain" description="MotA/TolQ/ExbB proton channel" evidence="10">
    <location>
        <begin position="75"/>
        <end position="191"/>
    </location>
</feature>
<dbReference type="AlphaFoldDB" id="A0A2W5F0E2"/>
<sequence>MLEAVIQYSKDSWGIIPLMLVIFIIGIAVIIERYFFFRKSIKSGASLDADLKHVAMGNLADAKKVAEHYSRTAQGKLVVAAVEASGKTEAAMEREVDETIMGQVPLLDRNLWVLDTCVTLGPLLGLLGTIIHMIQVFSVLAANTSQKVSSVTGPIAHALVATAVGLCIAITCVVFLNYFNKRIRLVVNQMELIKSMLVSRFATF</sequence>
<keyword evidence="6 9" id="KW-1133">Transmembrane helix</keyword>
<dbReference type="GO" id="GO:0017038">
    <property type="term" value="P:protein import"/>
    <property type="evidence" value="ECO:0007669"/>
    <property type="project" value="TreeGrafter"/>
</dbReference>
<dbReference type="PANTHER" id="PTHR30625:SF15">
    <property type="entry name" value="BIOPOLYMER TRANSPORT PROTEIN EXBB"/>
    <property type="match status" value="1"/>
</dbReference>
<keyword evidence="2 8" id="KW-0813">Transport</keyword>
<dbReference type="InterPro" id="IPR050790">
    <property type="entry name" value="ExbB/TolQ_transport"/>
</dbReference>
<feature type="transmembrane region" description="Helical" evidence="9">
    <location>
        <begin position="12"/>
        <end position="31"/>
    </location>
</feature>
<dbReference type="PANTHER" id="PTHR30625">
    <property type="entry name" value="PROTEIN TOLQ"/>
    <property type="match status" value="1"/>
</dbReference>
<feature type="transmembrane region" description="Helical" evidence="9">
    <location>
        <begin position="155"/>
        <end position="179"/>
    </location>
</feature>
<evidence type="ECO:0000256" key="6">
    <source>
        <dbReference type="ARBA" id="ARBA00022989"/>
    </source>
</evidence>
<accession>A0A2W5F0E2</accession>
<dbReference type="GO" id="GO:0005886">
    <property type="term" value="C:plasma membrane"/>
    <property type="evidence" value="ECO:0007669"/>
    <property type="project" value="UniProtKB-SubCell"/>
</dbReference>
<keyword evidence="3" id="KW-1003">Cell membrane</keyword>
<evidence type="ECO:0000256" key="8">
    <source>
        <dbReference type="RuleBase" id="RU004057"/>
    </source>
</evidence>
<evidence type="ECO:0000256" key="1">
    <source>
        <dbReference type="ARBA" id="ARBA00004651"/>
    </source>
</evidence>
<comment type="caution">
    <text evidence="11">The sequence shown here is derived from an EMBL/GenBank/DDBJ whole genome shotgun (WGS) entry which is preliminary data.</text>
</comment>
<dbReference type="Proteomes" id="UP000249198">
    <property type="component" value="Unassembled WGS sequence"/>
</dbReference>
<dbReference type="RefSeq" id="WP_273229520.1">
    <property type="nucleotide sequence ID" value="NZ_QFOH01000004.1"/>
</dbReference>
<evidence type="ECO:0000313" key="12">
    <source>
        <dbReference type="Proteomes" id="UP000249198"/>
    </source>
</evidence>
<evidence type="ECO:0000256" key="2">
    <source>
        <dbReference type="ARBA" id="ARBA00022448"/>
    </source>
</evidence>
<keyword evidence="4 9" id="KW-0812">Transmembrane</keyword>